<proteinExistence type="predicted"/>
<reference evidence="6" key="1">
    <citation type="submission" date="2020-10" db="EMBL/GenBank/DDBJ databases">
        <authorList>
            <person name="Gilroy R."/>
        </authorList>
    </citation>
    <scope>NUCLEOTIDE SEQUENCE</scope>
    <source>
        <strain evidence="6">517</strain>
    </source>
</reference>
<dbReference type="GO" id="GO:0044183">
    <property type="term" value="F:protein folding chaperone"/>
    <property type="evidence" value="ECO:0007669"/>
    <property type="project" value="TreeGrafter"/>
</dbReference>
<sequence length="291" mass="31063">MDRIIKAVCFGGKARLALIDTTEAVNKAIKTHDLSPLAAAALGRSLTVGAYIMHNLKNKDDRFNLIIDGGGPLGRICVAGEEGAIKGFVDNPQTDLPLREDGKLDVGGAVGNNGDMVVVKDLGLKEPYVGRSALVSGEIAEDYANYLYKSEGIANSVALGVMNDANGCKASGGIIVEALPDADENMLFMLEDVMTNFTALSSLMCEKSIEEIGEFYFGHLNTEFFPAESVEYGCKCASKILGVVRSLGRSEAESIIAEQGVIEVKCDFCAAKYRFGAEDLDTIFGKNGEDH</sequence>
<accession>A0A940DI50</accession>
<dbReference type="InterPro" id="IPR000397">
    <property type="entry name" value="Heat_shock_Hsp33"/>
</dbReference>
<dbReference type="Gene3D" id="3.90.1280.10">
    <property type="entry name" value="HSP33 redox switch-like"/>
    <property type="match status" value="1"/>
</dbReference>
<dbReference type="GO" id="GO:0051082">
    <property type="term" value="F:unfolded protein binding"/>
    <property type="evidence" value="ECO:0007669"/>
    <property type="project" value="InterPro"/>
</dbReference>
<dbReference type="AlphaFoldDB" id="A0A940DI50"/>
<evidence type="ECO:0000313" key="7">
    <source>
        <dbReference type="Proteomes" id="UP000727857"/>
    </source>
</evidence>
<organism evidence="6 7">
    <name type="scientific">Candidatus Stercoripulliclostridium pullicola</name>
    <dbReference type="NCBI Taxonomy" id="2840953"/>
    <lineage>
        <taxon>Bacteria</taxon>
        <taxon>Bacillati</taxon>
        <taxon>Bacillota</taxon>
        <taxon>Clostridia</taxon>
        <taxon>Eubacteriales</taxon>
        <taxon>Candidatus Stercoripulliclostridium</taxon>
    </lineage>
</organism>
<dbReference type="GO" id="GO:0005737">
    <property type="term" value="C:cytoplasm"/>
    <property type="evidence" value="ECO:0007669"/>
    <property type="project" value="InterPro"/>
</dbReference>
<dbReference type="GO" id="GO:0042026">
    <property type="term" value="P:protein refolding"/>
    <property type="evidence" value="ECO:0007669"/>
    <property type="project" value="TreeGrafter"/>
</dbReference>
<dbReference type="PANTHER" id="PTHR30111">
    <property type="entry name" value="33 KDA CHAPERONIN"/>
    <property type="match status" value="1"/>
</dbReference>
<evidence type="ECO:0000313" key="6">
    <source>
        <dbReference type="EMBL" id="MBO8424759.1"/>
    </source>
</evidence>
<reference evidence="6" key="2">
    <citation type="journal article" date="2021" name="PeerJ">
        <title>Extensive microbial diversity within the chicken gut microbiome revealed by metagenomics and culture.</title>
        <authorList>
            <person name="Gilroy R."/>
            <person name="Ravi A."/>
            <person name="Getino M."/>
            <person name="Pursley I."/>
            <person name="Horton D.L."/>
            <person name="Alikhan N.F."/>
            <person name="Baker D."/>
            <person name="Gharbi K."/>
            <person name="Hall N."/>
            <person name="Watson M."/>
            <person name="Adriaenssens E.M."/>
            <person name="Foster-Nyarko E."/>
            <person name="Jarju S."/>
            <person name="Secka A."/>
            <person name="Antonio M."/>
            <person name="Oren A."/>
            <person name="Chaudhuri R.R."/>
            <person name="La Ragione R."/>
            <person name="Hildebrand F."/>
            <person name="Pallen M.J."/>
        </authorList>
    </citation>
    <scope>NUCLEOTIDE SEQUENCE</scope>
    <source>
        <strain evidence="6">517</strain>
    </source>
</reference>
<protein>
    <submittedName>
        <fullName evidence="6">Hsp33 family molecular chaperone HslO</fullName>
    </submittedName>
</protein>
<dbReference type="Proteomes" id="UP000727857">
    <property type="component" value="Unassembled WGS sequence"/>
</dbReference>
<keyword evidence="2" id="KW-0862">Zinc</keyword>
<dbReference type="InterPro" id="IPR016153">
    <property type="entry name" value="Heat_shock_Hsp33_N"/>
</dbReference>
<keyword evidence="1" id="KW-0963">Cytoplasm</keyword>
<dbReference type="SUPFAM" id="SSF64397">
    <property type="entry name" value="Hsp33 domain"/>
    <property type="match status" value="1"/>
</dbReference>
<keyword evidence="3" id="KW-1015">Disulfide bond</keyword>
<dbReference type="Pfam" id="PF01430">
    <property type="entry name" value="HSP33"/>
    <property type="match status" value="1"/>
</dbReference>
<dbReference type="SUPFAM" id="SSF118352">
    <property type="entry name" value="HSP33 redox switch-like"/>
    <property type="match status" value="1"/>
</dbReference>
<comment type="caution">
    <text evidence="6">The sequence shown here is derived from an EMBL/GenBank/DDBJ whole genome shotgun (WGS) entry which is preliminary data.</text>
</comment>
<dbReference type="InterPro" id="IPR016154">
    <property type="entry name" value="Heat_shock_Hsp33_C"/>
</dbReference>
<evidence type="ECO:0000256" key="1">
    <source>
        <dbReference type="ARBA" id="ARBA00022490"/>
    </source>
</evidence>
<evidence type="ECO:0000256" key="4">
    <source>
        <dbReference type="ARBA" id="ARBA00023186"/>
    </source>
</evidence>
<name>A0A940DI50_9FIRM</name>
<dbReference type="PIRSF" id="PIRSF005261">
    <property type="entry name" value="Heat_shock_Hsp33"/>
    <property type="match status" value="1"/>
</dbReference>
<dbReference type="EMBL" id="JADINF010000178">
    <property type="protein sequence ID" value="MBO8424759.1"/>
    <property type="molecule type" value="Genomic_DNA"/>
</dbReference>
<keyword evidence="5" id="KW-0676">Redox-active center</keyword>
<evidence type="ECO:0000256" key="2">
    <source>
        <dbReference type="ARBA" id="ARBA00022833"/>
    </source>
</evidence>
<dbReference type="Gene3D" id="3.55.30.10">
    <property type="entry name" value="Hsp33 domain"/>
    <property type="match status" value="1"/>
</dbReference>
<evidence type="ECO:0000256" key="5">
    <source>
        <dbReference type="ARBA" id="ARBA00023284"/>
    </source>
</evidence>
<keyword evidence="4" id="KW-0143">Chaperone</keyword>
<gene>
    <name evidence="6" type="ORF">IAB16_07040</name>
</gene>
<evidence type="ECO:0000256" key="3">
    <source>
        <dbReference type="ARBA" id="ARBA00023157"/>
    </source>
</evidence>
<dbReference type="PANTHER" id="PTHR30111:SF1">
    <property type="entry name" value="33 KDA CHAPERONIN"/>
    <property type="match status" value="1"/>
</dbReference>